<organism evidence="1 2">
    <name type="scientific">Piscinibacter terrae</name>
    <dbReference type="NCBI Taxonomy" id="2496871"/>
    <lineage>
        <taxon>Bacteria</taxon>
        <taxon>Pseudomonadati</taxon>
        <taxon>Pseudomonadota</taxon>
        <taxon>Betaproteobacteria</taxon>
        <taxon>Burkholderiales</taxon>
        <taxon>Sphaerotilaceae</taxon>
        <taxon>Piscinibacter</taxon>
    </lineage>
</organism>
<dbReference type="PIRSF" id="PIRSF007580">
    <property type="entry name" value="UCP07580"/>
    <property type="match status" value="1"/>
</dbReference>
<sequence>MTSLVVRRLLIDLEAPFERRWNGGDAFRSAYFNALSMSFPVGEQFFIDSVRTGMKALPESRMMEFEADVRGFVGQEATHRRIHDLFNGHLANQGYTNTWEKRVLARLERLKLMKDPRHAVAITAATEHLTAIFAQHLLEHPQTVQGAPERLQTLWLWHASEESEHRSIAFDVYRALGGSHEWRVRWMRLVTFHFTTDVLRQTARDLWHDGQLLRWSTWRSAASFFFGQHGLVRHTFKPWRAYFRRDFHPCQQDGSLAAEWLRRHEQAYTVVGAKG</sequence>
<dbReference type="OrthoDB" id="4760165at2"/>
<dbReference type="Proteomes" id="UP000267464">
    <property type="component" value="Unassembled WGS sequence"/>
</dbReference>
<reference evidence="1 2" key="1">
    <citation type="submission" date="2018-08" db="EMBL/GenBank/DDBJ databases">
        <authorList>
            <person name="Khan S.A."/>
            <person name="Jeon C.O."/>
            <person name="Chun B.H."/>
            <person name="Jeong S.E."/>
        </authorList>
    </citation>
    <scope>NUCLEOTIDE SEQUENCE [LARGE SCALE GENOMIC DNA]</scope>
    <source>
        <strain evidence="1 2">S-16</strain>
    </source>
</reference>
<reference evidence="1 2" key="2">
    <citation type="submission" date="2018-12" db="EMBL/GenBank/DDBJ databases">
        <title>Rhizobacter gummiphilus sp. nov., a rubber-degrading bacterium isolated from the soil of a botanical garden in Japan.</title>
        <authorList>
            <person name="Shunsuke S.S."/>
        </authorList>
    </citation>
    <scope>NUCLEOTIDE SEQUENCE [LARGE SCALE GENOMIC DNA]</scope>
    <source>
        <strain evidence="1 2">S-16</strain>
    </source>
</reference>
<dbReference type="PANTHER" id="PTHR39456:SF1">
    <property type="entry name" value="METAL-DEPENDENT HYDROLASE"/>
    <property type="match status" value="1"/>
</dbReference>
<dbReference type="RefSeq" id="WP_124541539.1">
    <property type="nucleotide sequence ID" value="NZ_QUSW01000004.1"/>
</dbReference>
<dbReference type="GO" id="GO:0016787">
    <property type="term" value="F:hydrolase activity"/>
    <property type="evidence" value="ECO:0007669"/>
    <property type="project" value="UniProtKB-KW"/>
</dbReference>
<evidence type="ECO:0000313" key="2">
    <source>
        <dbReference type="Proteomes" id="UP000267464"/>
    </source>
</evidence>
<gene>
    <name evidence="1" type="ORF">DZC73_16965</name>
</gene>
<dbReference type="AlphaFoldDB" id="A0A3N7JS45"/>
<accession>A0A3N7JS45</accession>
<dbReference type="InterPro" id="IPR016516">
    <property type="entry name" value="UCP07580"/>
</dbReference>
<comment type="caution">
    <text evidence="1">The sequence shown here is derived from an EMBL/GenBank/DDBJ whole genome shotgun (WGS) entry which is preliminary data.</text>
</comment>
<keyword evidence="1" id="KW-0378">Hydrolase</keyword>
<proteinExistence type="predicted"/>
<name>A0A3N7JS45_9BURK</name>
<dbReference type="PANTHER" id="PTHR39456">
    <property type="entry name" value="METAL-DEPENDENT HYDROLASE"/>
    <property type="match status" value="1"/>
</dbReference>
<evidence type="ECO:0000313" key="1">
    <source>
        <dbReference type="EMBL" id="RQP23809.1"/>
    </source>
</evidence>
<dbReference type="EMBL" id="QUSW01000004">
    <property type="protein sequence ID" value="RQP23809.1"/>
    <property type="molecule type" value="Genomic_DNA"/>
</dbReference>
<dbReference type="Pfam" id="PF10118">
    <property type="entry name" value="Metal_hydrol"/>
    <property type="match status" value="1"/>
</dbReference>
<protein>
    <submittedName>
        <fullName evidence="1">Metal-dependent hydrolase</fullName>
    </submittedName>
</protein>
<keyword evidence="2" id="KW-1185">Reference proteome</keyword>